<keyword evidence="8" id="KW-0472">Membrane</keyword>
<evidence type="ECO:0000313" key="9">
    <source>
        <dbReference type="EMBL" id="KIW38846.1"/>
    </source>
</evidence>
<comment type="cofactor">
    <cofactor evidence="1 6">
        <name>heme</name>
        <dbReference type="ChEBI" id="CHEBI:30413"/>
    </cofactor>
</comment>
<evidence type="ECO:0000256" key="6">
    <source>
        <dbReference type="PIRSR" id="PIRSR602401-1"/>
    </source>
</evidence>
<organism evidence="9 10">
    <name type="scientific">Exophiala oligosperma</name>
    <dbReference type="NCBI Taxonomy" id="215243"/>
    <lineage>
        <taxon>Eukaryota</taxon>
        <taxon>Fungi</taxon>
        <taxon>Dikarya</taxon>
        <taxon>Ascomycota</taxon>
        <taxon>Pezizomycotina</taxon>
        <taxon>Eurotiomycetes</taxon>
        <taxon>Chaetothyriomycetidae</taxon>
        <taxon>Chaetothyriales</taxon>
        <taxon>Herpotrichiellaceae</taxon>
        <taxon>Exophiala</taxon>
    </lineage>
</organism>
<protein>
    <submittedName>
        <fullName evidence="9">Uncharacterized protein</fullName>
    </submittedName>
</protein>
<evidence type="ECO:0000256" key="3">
    <source>
        <dbReference type="ARBA" id="ARBA00022723"/>
    </source>
</evidence>
<dbReference type="OrthoDB" id="1470350at2759"/>
<evidence type="ECO:0000256" key="7">
    <source>
        <dbReference type="RuleBase" id="RU000461"/>
    </source>
</evidence>
<dbReference type="SUPFAM" id="SSF48264">
    <property type="entry name" value="Cytochrome P450"/>
    <property type="match status" value="1"/>
</dbReference>
<dbReference type="PRINTS" id="PR00463">
    <property type="entry name" value="EP450I"/>
</dbReference>
<dbReference type="InterPro" id="IPR050121">
    <property type="entry name" value="Cytochrome_P450_monoxygenase"/>
</dbReference>
<keyword evidence="10" id="KW-1185">Reference proteome</keyword>
<dbReference type="HOGENOM" id="CLU_001570_14_11_1"/>
<keyword evidence="3 6" id="KW-0479">Metal-binding</keyword>
<dbReference type="PANTHER" id="PTHR24305:SF166">
    <property type="entry name" value="CYTOCHROME P450 12A4, MITOCHONDRIAL-RELATED"/>
    <property type="match status" value="1"/>
</dbReference>
<dbReference type="PRINTS" id="PR00385">
    <property type="entry name" value="P450"/>
</dbReference>
<keyword evidence="7" id="KW-0503">Monooxygenase</keyword>
<dbReference type="PANTHER" id="PTHR24305">
    <property type="entry name" value="CYTOCHROME P450"/>
    <property type="match status" value="1"/>
</dbReference>
<sequence>MASISDFAVWPSLVGASTLYWLILIIYRVFFHPLATYPGPLMAKMTDWYMVYMSLTAQNTYKRYELHMKYGKVVRVGANELSYSDEASIKDIFAQSTEPCLKAPAFYKGFSLTGRQSVFSTTDRNEHGRMRRLLSHGFSQQGVLDFQPEISQIIEQYIANIATARQPVELHDETHHLFLDITSRLSFAKSFDTLSGRPHQGAQDIETYFTVCPLFGLLPIARYFPFGPFKAARQAQPRIRRSVQGYIDEFRARLGKGTTEQGLLRHMLTACDTDTNTTLTDAELVENSVLFIIAGSGTSATTVLYLLYEVSKRPEVLERLTREIRDAFPDPYVMPAFDTATKLPYLNCVLQETLRLRGPIMSCSVRLSPGKSIGGSFVPYGTTVSNVPYATARDPEAFPDPEAFVPERWETATPWMRSMNRPFSTGNRNCIGMHLARVQVLLTICALYQRFDLALDPRVTEDMMVQRDFGLMTVSGKKLWMTAAPRANSKEAQCHGLDKGRGD</sequence>
<evidence type="ECO:0000256" key="1">
    <source>
        <dbReference type="ARBA" id="ARBA00001971"/>
    </source>
</evidence>
<dbReference type="PROSITE" id="PS00086">
    <property type="entry name" value="CYTOCHROME_P450"/>
    <property type="match status" value="1"/>
</dbReference>
<proteinExistence type="inferred from homology"/>
<keyword evidence="6 7" id="KW-0349">Heme</keyword>
<dbReference type="GO" id="GO:0004497">
    <property type="term" value="F:monooxygenase activity"/>
    <property type="evidence" value="ECO:0007669"/>
    <property type="project" value="UniProtKB-KW"/>
</dbReference>
<dbReference type="GO" id="GO:0016705">
    <property type="term" value="F:oxidoreductase activity, acting on paired donors, with incorporation or reduction of molecular oxygen"/>
    <property type="evidence" value="ECO:0007669"/>
    <property type="project" value="InterPro"/>
</dbReference>
<dbReference type="VEuPathDB" id="FungiDB:PV06_08676"/>
<dbReference type="GeneID" id="27360750"/>
<dbReference type="Gene3D" id="1.10.630.10">
    <property type="entry name" value="Cytochrome P450"/>
    <property type="match status" value="1"/>
</dbReference>
<evidence type="ECO:0000256" key="4">
    <source>
        <dbReference type="ARBA" id="ARBA00023002"/>
    </source>
</evidence>
<dbReference type="EMBL" id="KN847340">
    <property type="protein sequence ID" value="KIW38846.1"/>
    <property type="molecule type" value="Genomic_DNA"/>
</dbReference>
<dbReference type="GO" id="GO:0005506">
    <property type="term" value="F:iron ion binding"/>
    <property type="evidence" value="ECO:0007669"/>
    <property type="project" value="InterPro"/>
</dbReference>
<gene>
    <name evidence="9" type="ORF">PV06_08676</name>
</gene>
<evidence type="ECO:0000256" key="5">
    <source>
        <dbReference type="ARBA" id="ARBA00023004"/>
    </source>
</evidence>
<feature type="transmembrane region" description="Helical" evidence="8">
    <location>
        <begin position="7"/>
        <end position="30"/>
    </location>
</feature>
<evidence type="ECO:0000256" key="2">
    <source>
        <dbReference type="ARBA" id="ARBA00010617"/>
    </source>
</evidence>
<dbReference type="InterPro" id="IPR002401">
    <property type="entry name" value="Cyt_P450_E_grp-I"/>
</dbReference>
<evidence type="ECO:0000256" key="8">
    <source>
        <dbReference type="SAM" id="Phobius"/>
    </source>
</evidence>
<dbReference type="STRING" id="215243.A0A0D2AF72"/>
<keyword evidence="8" id="KW-0812">Transmembrane</keyword>
<dbReference type="InterPro" id="IPR036396">
    <property type="entry name" value="Cyt_P450_sf"/>
</dbReference>
<dbReference type="Proteomes" id="UP000053342">
    <property type="component" value="Unassembled WGS sequence"/>
</dbReference>
<feature type="binding site" description="axial binding residue" evidence="6">
    <location>
        <position position="430"/>
    </location>
    <ligand>
        <name>heme</name>
        <dbReference type="ChEBI" id="CHEBI:30413"/>
    </ligand>
    <ligandPart>
        <name>Fe</name>
        <dbReference type="ChEBI" id="CHEBI:18248"/>
    </ligandPart>
</feature>
<keyword evidence="4 7" id="KW-0560">Oxidoreductase</keyword>
<keyword evidence="8" id="KW-1133">Transmembrane helix</keyword>
<evidence type="ECO:0000313" key="10">
    <source>
        <dbReference type="Proteomes" id="UP000053342"/>
    </source>
</evidence>
<name>A0A0D2AF72_9EURO</name>
<dbReference type="RefSeq" id="XP_016259062.1">
    <property type="nucleotide sequence ID" value="XM_016410040.1"/>
</dbReference>
<accession>A0A0D2AF72</accession>
<reference evidence="9 10" key="1">
    <citation type="submission" date="2015-01" db="EMBL/GenBank/DDBJ databases">
        <title>The Genome Sequence of Exophiala oligosperma CBS72588.</title>
        <authorList>
            <consortium name="The Broad Institute Genomics Platform"/>
            <person name="Cuomo C."/>
            <person name="de Hoog S."/>
            <person name="Gorbushina A."/>
            <person name="Stielow B."/>
            <person name="Teixiera M."/>
            <person name="Abouelleil A."/>
            <person name="Chapman S.B."/>
            <person name="Priest M."/>
            <person name="Young S.K."/>
            <person name="Wortman J."/>
            <person name="Nusbaum C."/>
            <person name="Birren B."/>
        </authorList>
    </citation>
    <scope>NUCLEOTIDE SEQUENCE [LARGE SCALE GENOMIC DNA]</scope>
    <source>
        <strain evidence="9 10">CBS 72588</strain>
    </source>
</reference>
<dbReference type="GO" id="GO:0020037">
    <property type="term" value="F:heme binding"/>
    <property type="evidence" value="ECO:0007669"/>
    <property type="project" value="InterPro"/>
</dbReference>
<comment type="similarity">
    <text evidence="2 7">Belongs to the cytochrome P450 family.</text>
</comment>
<dbReference type="InterPro" id="IPR001128">
    <property type="entry name" value="Cyt_P450"/>
</dbReference>
<dbReference type="InterPro" id="IPR017972">
    <property type="entry name" value="Cyt_P450_CS"/>
</dbReference>
<keyword evidence="5 6" id="KW-0408">Iron</keyword>
<dbReference type="AlphaFoldDB" id="A0A0D2AF72"/>
<dbReference type="Pfam" id="PF00067">
    <property type="entry name" value="p450"/>
    <property type="match status" value="1"/>
</dbReference>